<dbReference type="InterPro" id="IPR036477">
    <property type="entry name" value="Formyl_transf_N_sf"/>
</dbReference>
<gene>
    <name evidence="6" type="primary">purN</name>
    <name evidence="8" type="ORF">H9L42_14305</name>
</gene>
<protein>
    <recommendedName>
        <fullName evidence="6">Phosphoribosylglycinamide formyltransferase</fullName>
        <ecNumber evidence="6">2.1.2.2</ecNumber>
    </recommendedName>
    <alternativeName>
        <fullName evidence="6">5'-phosphoribosylglycinamide transformylase</fullName>
    </alternativeName>
    <alternativeName>
        <fullName evidence="6">GAR transformylase</fullName>
        <shortName evidence="6">GART</shortName>
    </alternativeName>
</protein>
<evidence type="ECO:0000259" key="7">
    <source>
        <dbReference type="Pfam" id="PF00551"/>
    </source>
</evidence>
<comment type="similarity">
    <text evidence="4 6">Belongs to the GART family.</text>
</comment>
<evidence type="ECO:0000256" key="4">
    <source>
        <dbReference type="ARBA" id="ARBA00038440"/>
    </source>
</evidence>
<comment type="caution">
    <text evidence="6">Lacks conserved residue(s) required for the propagation of feature annotation.</text>
</comment>
<dbReference type="PANTHER" id="PTHR43369">
    <property type="entry name" value="PHOSPHORIBOSYLGLYCINAMIDE FORMYLTRANSFERASE"/>
    <property type="match status" value="1"/>
</dbReference>
<feature type="site" description="Raises pKa of active site His" evidence="6">
    <location>
        <position position="142"/>
    </location>
</feature>
<evidence type="ECO:0000313" key="9">
    <source>
        <dbReference type="Proteomes" id="UP000602647"/>
    </source>
</evidence>
<keyword evidence="2 6" id="KW-0808">Transferase</keyword>
<dbReference type="GO" id="GO:0005737">
    <property type="term" value="C:cytoplasm"/>
    <property type="evidence" value="ECO:0007669"/>
    <property type="project" value="TreeGrafter"/>
</dbReference>
<name>A0A923NMW8_9FIRM</name>
<evidence type="ECO:0000256" key="2">
    <source>
        <dbReference type="ARBA" id="ARBA00022679"/>
    </source>
</evidence>
<dbReference type="InterPro" id="IPR004607">
    <property type="entry name" value="GART"/>
</dbReference>
<dbReference type="CDD" id="cd08645">
    <property type="entry name" value="FMT_core_GART"/>
    <property type="match status" value="1"/>
</dbReference>
<dbReference type="Pfam" id="PF00551">
    <property type="entry name" value="Formyl_trans_N"/>
    <property type="match status" value="1"/>
</dbReference>
<dbReference type="InterPro" id="IPR001555">
    <property type="entry name" value="GART_AS"/>
</dbReference>
<comment type="pathway">
    <text evidence="1 6">Purine metabolism; IMP biosynthesis via de novo pathway; N(2)-formyl-N(1)-(5-phospho-D-ribosyl)glycinamide from N(1)-(5-phospho-D-ribosyl)glycinamide (10-formyl THF route): step 1/1.</text>
</comment>
<dbReference type="RefSeq" id="WP_187304090.1">
    <property type="nucleotide sequence ID" value="NZ_JACRYT010000023.1"/>
</dbReference>
<dbReference type="PROSITE" id="PS00373">
    <property type="entry name" value="GART"/>
    <property type="match status" value="1"/>
</dbReference>
<evidence type="ECO:0000256" key="6">
    <source>
        <dbReference type="HAMAP-Rule" id="MF_01930"/>
    </source>
</evidence>
<keyword evidence="9" id="KW-1185">Reference proteome</keyword>
<dbReference type="Gene3D" id="3.40.50.170">
    <property type="entry name" value="Formyl transferase, N-terminal domain"/>
    <property type="match status" value="1"/>
</dbReference>
<evidence type="ECO:0000313" key="8">
    <source>
        <dbReference type="EMBL" id="MBC6680992.1"/>
    </source>
</evidence>
<comment type="function">
    <text evidence="6">Catalyzes the transfer of a formyl group from 10-formyltetrahydrofolate to 5-phospho-ribosyl-glycinamide (GAR), producing 5-phospho-ribosyl-N-formylglycinamide (FGAR) and tetrahydrofolate.</text>
</comment>
<dbReference type="NCBIfam" id="TIGR00639">
    <property type="entry name" value="PurN"/>
    <property type="match status" value="1"/>
</dbReference>
<evidence type="ECO:0000256" key="5">
    <source>
        <dbReference type="ARBA" id="ARBA00047664"/>
    </source>
</evidence>
<dbReference type="GO" id="GO:0004644">
    <property type="term" value="F:phosphoribosylglycinamide formyltransferase activity"/>
    <property type="evidence" value="ECO:0007669"/>
    <property type="project" value="UniProtKB-UniRule"/>
</dbReference>
<evidence type="ECO:0000256" key="3">
    <source>
        <dbReference type="ARBA" id="ARBA00022755"/>
    </source>
</evidence>
<dbReference type="SUPFAM" id="SSF53328">
    <property type="entry name" value="Formyltransferase"/>
    <property type="match status" value="1"/>
</dbReference>
<sequence>MVNISVLVSGGGTNLQALIDKVESGELAGAEIVQVISSREGVFALERAAKAGIKGKVIKDTDGLLKALAEEDTDLVVLAGYMKVLEPPVIDAYRGRIINIHPSLIPKYCGKGFYGKRVHQAVLDGGETVSGATVHFVDEGVDTGEIILQREVPVEPGDTAETLAARVLKTEHVILAEGIKKVMETLPEKGGQ</sequence>
<dbReference type="GO" id="GO:0006189">
    <property type="term" value="P:'de novo' IMP biosynthetic process"/>
    <property type="evidence" value="ECO:0007669"/>
    <property type="project" value="UniProtKB-UniRule"/>
</dbReference>
<evidence type="ECO:0000256" key="1">
    <source>
        <dbReference type="ARBA" id="ARBA00005054"/>
    </source>
</evidence>
<dbReference type="AlphaFoldDB" id="A0A923NMW8"/>
<feature type="binding site" evidence="6">
    <location>
        <begin position="12"/>
        <end position="14"/>
    </location>
    <ligand>
        <name>N(1)-(5-phospho-beta-D-ribosyl)glycinamide</name>
        <dbReference type="ChEBI" id="CHEBI:143788"/>
    </ligand>
</feature>
<dbReference type="Proteomes" id="UP000602647">
    <property type="component" value="Unassembled WGS sequence"/>
</dbReference>
<dbReference type="EMBL" id="JACRYT010000023">
    <property type="protein sequence ID" value="MBC6680992.1"/>
    <property type="molecule type" value="Genomic_DNA"/>
</dbReference>
<proteinExistence type="inferred from homology"/>
<feature type="domain" description="Formyl transferase N-terminal" evidence="7">
    <location>
        <begin position="3"/>
        <end position="177"/>
    </location>
</feature>
<reference evidence="8" key="1">
    <citation type="submission" date="2020-08" db="EMBL/GenBank/DDBJ databases">
        <title>Genome public.</title>
        <authorList>
            <person name="Liu C."/>
            <person name="Sun Q."/>
        </authorList>
    </citation>
    <scope>NUCLEOTIDE SEQUENCE</scope>
    <source>
        <strain evidence="8">BX12</strain>
    </source>
</reference>
<dbReference type="EC" id="2.1.2.2" evidence="6"/>
<feature type="binding site" evidence="6">
    <location>
        <position position="99"/>
    </location>
    <ligand>
        <name>(6R)-10-formyltetrahydrofolate</name>
        <dbReference type="ChEBI" id="CHEBI:195366"/>
    </ligand>
</feature>
<dbReference type="InterPro" id="IPR002376">
    <property type="entry name" value="Formyl_transf_N"/>
</dbReference>
<keyword evidence="3 6" id="KW-0658">Purine biosynthesis</keyword>
<comment type="caution">
    <text evidence="8">The sequence shown here is derived from an EMBL/GenBank/DDBJ whole genome shotgun (WGS) entry which is preliminary data.</text>
</comment>
<accession>A0A923NMW8</accession>
<comment type="catalytic activity">
    <reaction evidence="5 6">
        <text>N(1)-(5-phospho-beta-D-ribosyl)glycinamide + (6R)-10-formyltetrahydrofolate = N(2)-formyl-N(1)-(5-phospho-beta-D-ribosyl)glycinamide + (6S)-5,6,7,8-tetrahydrofolate + H(+)</text>
        <dbReference type="Rhea" id="RHEA:15053"/>
        <dbReference type="ChEBI" id="CHEBI:15378"/>
        <dbReference type="ChEBI" id="CHEBI:57453"/>
        <dbReference type="ChEBI" id="CHEBI:143788"/>
        <dbReference type="ChEBI" id="CHEBI:147286"/>
        <dbReference type="ChEBI" id="CHEBI:195366"/>
        <dbReference type="EC" id="2.1.2.2"/>
    </reaction>
</comment>
<organism evidence="8 9">
    <name type="scientific">Zhenpiania hominis</name>
    <dbReference type="NCBI Taxonomy" id="2763644"/>
    <lineage>
        <taxon>Bacteria</taxon>
        <taxon>Bacillati</taxon>
        <taxon>Bacillota</taxon>
        <taxon>Clostridia</taxon>
        <taxon>Peptostreptococcales</taxon>
        <taxon>Anaerovoracaceae</taxon>
        <taxon>Zhenpiania</taxon>
    </lineage>
</organism>
<dbReference type="HAMAP" id="MF_01930">
    <property type="entry name" value="PurN"/>
    <property type="match status" value="1"/>
</dbReference>
<feature type="active site" description="Proton donor" evidence="6">
    <location>
        <position position="101"/>
    </location>
</feature>
<dbReference type="PANTHER" id="PTHR43369:SF2">
    <property type="entry name" value="PHOSPHORIBOSYLGLYCINAMIDE FORMYLTRANSFERASE"/>
    <property type="match status" value="1"/>
</dbReference>